<sequence length="240" mass="27216">MKHTIAIAFVILASVSTLSAQKTETTWFASFNTIGLNKRFSIHFDGQWRSGDHYSKMLTLLLRPGLNYKISDKLTVTAGYGLISGRRTISGISGYAPEHRIWQQAVYTHPLLNSSLAHRFRLEQRFISKSSVSAEQLVNDGNIYANRFRYFFRTVLPFRSVKGFSKGTFGAIQNEIMFNIGNNSGVNGRSFDQNRAYAAFGYRFGKKFDLEAGYMNQYIQGRGTAFTNNHVIQLATYTRL</sequence>
<proteinExistence type="predicted"/>
<name>A0ABR7MDZ6_9BACT</name>
<keyword evidence="3" id="KW-1185">Reference proteome</keyword>
<feature type="chain" id="PRO_5045599448" description="DUF2490 domain-containing protein" evidence="1">
    <location>
        <begin position="20"/>
        <end position="240"/>
    </location>
</feature>
<keyword evidence="1" id="KW-0732">Signal</keyword>
<reference evidence="2 3" key="1">
    <citation type="submission" date="2016-07" db="EMBL/GenBank/DDBJ databases">
        <title>Genome analysis of Flavihumibacter stibioxidans YS-17.</title>
        <authorList>
            <person name="Shi K."/>
            <person name="Han Y."/>
            <person name="Wang G."/>
        </authorList>
    </citation>
    <scope>NUCLEOTIDE SEQUENCE [LARGE SCALE GENOMIC DNA]</scope>
    <source>
        <strain evidence="2 3">YS-17</strain>
    </source>
</reference>
<dbReference type="RefSeq" id="WP_187258512.1">
    <property type="nucleotide sequence ID" value="NZ_JBHULF010000009.1"/>
</dbReference>
<dbReference type="Proteomes" id="UP000765802">
    <property type="component" value="Unassembled WGS sequence"/>
</dbReference>
<dbReference type="EMBL" id="MBUA01000032">
    <property type="protein sequence ID" value="MBC6493192.1"/>
    <property type="molecule type" value="Genomic_DNA"/>
</dbReference>
<dbReference type="Pfam" id="PF10677">
    <property type="entry name" value="DUF2490"/>
    <property type="match status" value="1"/>
</dbReference>
<comment type="caution">
    <text evidence="2">The sequence shown here is derived from an EMBL/GenBank/DDBJ whole genome shotgun (WGS) entry which is preliminary data.</text>
</comment>
<evidence type="ECO:0000256" key="1">
    <source>
        <dbReference type="SAM" id="SignalP"/>
    </source>
</evidence>
<evidence type="ECO:0000313" key="3">
    <source>
        <dbReference type="Proteomes" id="UP000765802"/>
    </source>
</evidence>
<organism evidence="2 3">
    <name type="scientific">Flavihumibacter stibioxidans</name>
    <dbReference type="NCBI Taxonomy" id="1834163"/>
    <lineage>
        <taxon>Bacteria</taxon>
        <taxon>Pseudomonadati</taxon>
        <taxon>Bacteroidota</taxon>
        <taxon>Chitinophagia</taxon>
        <taxon>Chitinophagales</taxon>
        <taxon>Chitinophagaceae</taxon>
        <taxon>Flavihumibacter</taxon>
    </lineage>
</organism>
<evidence type="ECO:0000313" key="2">
    <source>
        <dbReference type="EMBL" id="MBC6493192.1"/>
    </source>
</evidence>
<dbReference type="InterPro" id="IPR019619">
    <property type="entry name" value="DUF2490"/>
</dbReference>
<feature type="signal peptide" evidence="1">
    <location>
        <begin position="1"/>
        <end position="19"/>
    </location>
</feature>
<accession>A0ABR7MDZ6</accession>
<gene>
    <name evidence="2" type="ORF">BC349_19225</name>
</gene>
<evidence type="ECO:0008006" key="4">
    <source>
        <dbReference type="Google" id="ProtNLM"/>
    </source>
</evidence>
<protein>
    <recommendedName>
        <fullName evidence="4">DUF2490 domain-containing protein</fullName>
    </recommendedName>
</protein>